<dbReference type="EMBL" id="JARCJK010000001">
    <property type="protein sequence ID" value="MDE4164096.1"/>
    <property type="molecule type" value="Genomic_DNA"/>
</dbReference>
<keyword evidence="4" id="KW-0800">Toxin</keyword>
<name>A0ABD4X3M2_9RHOB</name>
<organism evidence="9 10">
    <name type="scientific">Phaeobacter gallaeciensis</name>
    <dbReference type="NCBI Taxonomy" id="60890"/>
    <lineage>
        <taxon>Bacteria</taxon>
        <taxon>Pseudomonadati</taxon>
        <taxon>Pseudomonadota</taxon>
        <taxon>Alphaproteobacteria</taxon>
        <taxon>Rhodobacterales</taxon>
        <taxon>Roseobacteraceae</taxon>
        <taxon>Phaeobacter</taxon>
    </lineage>
</organism>
<keyword evidence="5" id="KW-0677">Repeat</keyword>
<dbReference type="PRINTS" id="PR01488">
    <property type="entry name" value="RTXTOXINA"/>
</dbReference>
<dbReference type="GO" id="GO:0090729">
    <property type="term" value="F:toxin activity"/>
    <property type="evidence" value="ECO:0007669"/>
    <property type="project" value="UniProtKB-KW"/>
</dbReference>
<dbReference type="SUPFAM" id="SSF51120">
    <property type="entry name" value="beta-Roll"/>
    <property type="match status" value="3"/>
</dbReference>
<dbReference type="PANTHER" id="PTHR38340">
    <property type="entry name" value="S-LAYER PROTEIN"/>
    <property type="match status" value="1"/>
</dbReference>
<evidence type="ECO:0000256" key="3">
    <source>
        <dbReference type="ARBA" id="ARBA00022525"/>
    </source>
</evidence>
<evidence type="ECO:0000256" key="2">
    <source>
        <dbReference type="ARBA" id="ARBA00004613"/>
    </source>
</evidence>
<evidence type="ECO:0000313" key="9">
    <source>
        <dbReference type="EMBL" id="MDE4164096.1"/>
    </source>
</evidence>
<dbReference type="GO" id="GO:0005576">
    <property type="term" value="C:extracellular region"/>
    <property type="evidence" value="ECO:0007669"/>
    <property type="project" value="UniProtKB-SubCell"/>
</dbReference>
<proteinExistence type="predicted"/>
<dbReference type="Gene3D" id="2.150.10.10">
    <property type="entry name" value="Serralysin-like metalloprotease, C-terminal"/>
    <property type="match status" value="4"/>
</dbReference>
<dbReference type="InterPro" id="IPR001343">
    <property type="entry name" value="Hemolysn_Ca-bd"/>
</dbReference>
<dbReference type="Pfam" id="PF00353">
    <property type="entry name" value="HemolysinCabind"/>
    <property type="match status" value="6"/>
</dbReference>
<dbReference type="PROSITE" id="PS00330">
    <property type="entry name" value="HEMOLYSIN_CALCIUM"/>
    <property type="match status" value="8"/>
</dbReference>
<evidence type="ECO:0000313" key="10">
    <source>
        <dbReference type="Proteomes" id="UP001218364"/>
    </source>
</evidence>
<dbReference type="Proteomes" id="UP001218364">
    <property type="component" value="Unassembled WGS sequence"/>
</dbReference>
<dbReference type="PANTHER" id="PTHR38340:SF1">
    <property type="entry name" value="S-LAYER PROTEIN"/>
    <property type="match status" value="1"/>
</dbReference>
<reference evidence="9 10" key="1">
    <citation type="submission" date="2023-02" db="EMBL/GenBank/DDBJ databases">
        <title>Population genomics of bacteria associated with diatom.</title>
        <authorList>
            <person name="Xie J."/>
            <person name="Wang H."/>
        </authorList>
    </citation>
    <scope>NUCLEOTIDE SEQUENCE [LARGE SCALE GENOMIC DNA]</scope>
    <source>
        <strain evidence="9 10">PT47_8</strain>
    </source>
</reference>
<evidence type="ECO:0000256" key="5">
    <source>
        <dbReference type="ARBA" id="ARBA00022737"/>
    </source>
</evidence>
<protein>
    <submittedName>
        <fullName evidence="9">Calcium-binding protein</fullName>
    </submittedName>
</protein>
<keyword evidence="3" id="KW-0964">Secreted</keyword>
<dbReference type="RefSeq" id="WP_065273073.1">
    <property type="nucleotide sequence ID" value="NZ_CP015124.1"/>
</dbReference>
<dbReference type="AlphaFoldDB" id="A0ABD4X3M2"/>
<dbReference type="GO" id="GO:0016020">
    <property type="term" value="C:membrane"/>
    <property type="evidence" value="ECO:0007669"/>
    <property type="project" value="UniProtKB-SubCell"/>
</dbReference>
<keyword evidence="6" id="KW-0843">Virulence</keyword>
<dbReference type="PRINTS" id="PR00313">
    <property type="entry name" value="CABNDNGRPT"/>
</dbReference>
<evidence type="ECO:0000256" key="4">
    <source>
        <dbReference type="ARBA" id="ARBA00022656"/>
    </source>
</evidence>
<dbReference type="InterPro" id="IPR018511">
    <property type="entry name" value="Hemolysin-typ_Ca-bd_CS"/>
</dbReference>
<feature type="region of interest" description="Disordered" evidence="8">
    <location>
        <begin position="261"/>
        <end position="282"/>
    </location>
</feature>
<sequence>MANIKTGTDADDILFGTAYDDVIDGGLGNDTLYAGSGSDRLTGGAGANHFAFRSGDGMDTITDFVDGQDTLEIRGAAWSDVAIASVEGGTLVTYGEGDSVFLQNVDAANIDQSDFTLVDADSADVIEYNTLYGPLNTVVIGGAGIDTLRFAGPYSASIGANAQLIDIEQIQLGDAETPGHLRLESGGSYNFSAITFLDSTGDIFVDGTLATKVTGSAQNDSIISSYGDDTLDGGLGDDYIWGDAGDDRIFGRDGDDHLVGSSGDDLLSGSNGSDTLDGGEGRDSLYGGGGDDLILHETADGRLDGVVSGGSGIDTLKFTGSDNNRISAEAELRGIEQIQLGVAGQDEGLRLEAGGSYDFSEMTFLYSNRFITIDGIEASNLIGSAQDDIISSNYGADTLDGGLGNDYIWADGGNDVVYGRSGSDELLGNFGEDALFGGAGHDSLDGGVGHDTLDGGAGDDNLLGGDGNDVLTGGDGFDYLIGGDGDDVISGGADFDYLAGGTGNDILSGGVGFDVFAFEQGGNADVITDFEVGVDLLEMQVVTQGDITITSVVDGTLVGYGAGDTVLLENVSASELSWDDFIYF</sequence>
<dbReference type="InterPro" id="IPR050557">
    <property type="entry name" value="RTX_toxin/Mannuronan_C5-epim"/>
</dbReference>
<evidence type="ECO:0000256" key="7">
    <source>
        <dbReference type="ARBA" id="ARBA00023136"/>
    </source>
</evidence>
<dbReference type="InterPro" id="IPR003995">
    <property type="entry name" value="RTX_toxin_determinant-A"/>
</dbReference>
<accession>A0ABD4X3M2</accession>
<evidence type="ECO:0000256" key="1">
    <source>
        <dbReference type="ARBA" id="ARBA00004370"/>
    </source>
</evidence>
<keyword evidence="7" id="KW-0472">Membrane</keyword>
<evidence type="ECO:0000256" key="8">
    <source>
        <dbReference type="SAM" id="MobiDB-lite"/>
    </source>
</evidence>
<feature type="compositionally biased region" description="Low complexity" evidence="8">
    <location>
        <begin position="261"/>
        <end position="276"/>
    </location>
</feature>
<dbReference type="InterPro" id="IPR011049">
    <property type="entry name" value="Serralysin-like_metalloprot_C"/>
</dbReference>
<gene>
    <name evidence="9" type="ORF">PXK24_00210</name>
</gene>
<comment type="subcellular location">
    <subcellularLocation>
        <location evidence="1">Membrane</location>
    </subcellularLocation>
    <subcellularLocation>
        <location evidence="2">Secreted</location>
    </subcellularLocation>
</comment>
<comment type="caution">
    <text evidence="9">The sequence shown here is derived from an EMBL/GenBank/DDBJ whole genome shotgun (WGS) entry which is preliminary data.</text>
</comment>
<evidence type="ECO:0000256" key="6">
    <source>
        <dbReference type="ARBA" id="ARBA00023026"/>
    </source>
</evidence>